<dbReference type="NCBIfam" id="TIGR00231">
    <property type="entry name" value="small_GTP"/>
    <property type="match status" value="1"/>
</dbReference>
<dbReference type="Gene3D" id="3.40.50.10050">
    <property type="entry name" value="Translation initiation factor IF- 2, domain 3"/>
    <property type="match status" value="1"/>
</dbReference>
<dbReference type="InterPro" id="IPR023115">
    <property type="entry name" value="TIF_IF2_dom3"/>
</dbReference>
<keyword evidence="8" id="KW-0342">GTP-binding</keyword>
<proteinExistence type="inferred from homology"/>
<keyword evidence="7" id="KW-0496">Mitochondrion</keyword>
<keyword evidence="5" id="KW-0648">Protein biosynthesis</keyword>
<evidence type="ECO:0000256" key="6">
    <source>
        <dbReference type="ARBA" id="ARBA00022946"/>
    </source>
</evidence>
<evidence type="ECO:0000256" key="2">
    <source>
        <dbReference type="ARBA" id="ARBA00007733"/>
    </source>
</evidence>
<dbReference type="GO" id="GO:0005525">
    <property type="term" value="F:GTP binding"/>
    <property type="evidence" value="ECO:0007669"/>
    <property type="project" value="UniProtKB-KW"/>
</dbReference>
<dbReference type="HAMAP" id="MF_00100_B">
    <property type="entry name" value="IF_2_B"/>
    <property type="match status" value="1"/>
</dbReference>
<evidence type="ECO:0000256" key="3">
    <source>
        <dbReference type="ARBA" id="ARBA00022540"/>
    </source>
</evidence>
<evidence type="ECO:0000256" key="1">
    <source>
        <dbReference type="ARBA" id="ARBA00004173"/>
    </source>
</evidence>
<keyword evidence="4" id="KW-0547">Nucleotide-binding</keyword>
<dbReference type="Gene3D" id="3.40.50.300">
    <property type="entry name" value="P-loop containing nucleotide triphosphate hydrolases"/>
    <property type="match status" value="1"/>
</dbReference>
<dbReference type="CDD" id="cd01887">
    <property type="entry name" value="IF2_eIF5B"/>
    <property type="match status" value="1"/>
</dbReference>
<dbReference type="FunFam" id="3.40.50.300:FF:000019">
    <property type="entry name" value="Translation initiation factor IF-2"/>
    <property type="match status" value="1"/>
</dbReference>
<evidence type="ECO:0000259" key="11">
    <source>
        <dbReference type="PROSITE" id="PS51722"/>
    </source>
</evidence>
<dbReference type="InterPro" id="IPR053905">
    <property type="entry name" value="EF-G-like_DII"/>
</dbReference>
<evidence type="ECO:0000256" key="9">
    <source>
        <dbReference type="ARBA" id="ARBA00025162"/>
    </source>
</evidence>
<keyword evidence="3" id="KW-0396">Initiation factor</keyword>
<dbReference type="InterPro" id="IPR027417">
    <property type="entry name" value="P-loop_NTPase"/>
</dbReference>
<evidence type="ECO:0000313" key="13">
    <source>
        <dbReference type="Proteomes" id="UP000038830"/>
    </source>
</evidence>
<dbReference type="PANTHER" id="PTHR43381:SF20">
    <property type="entry name" value="TRANSLATION INITIATION FACTOR IF-2, MITOCHONDRIAL"/>
    <property type="match status" value="1"/>
</dbReference>
<evidence type="ECO:0000256" key="7">
    <source>
        <dbReference type="ARBA" id="ARBA00023128"/>
    </source>
</evidence>
<comment type="subcellular location">
    <subcellularLocation>
        <location evidence="1">Mitochondrion</location>
    </subcellularLocation>
</comment>
<dbReference type="SUPFAM" id="SSF50447">
    <property type="entry name" value="Translation proteins"/>
    <property type="match status" value="2"/>
</dbReference>
<gene>
    <name evidence="12" type="primary">IFM1</name>
    <name evidence="12" type="ORF">BN1211_1355</name>
</gene>
<dbReference type="InterPro" id="IPR044145">
    <property type="entry name" value="IF2_II"/>
</dbReference>
<dbReference type="Pfam" id="PF11987">
    <property type="entry name" value="IF-2"/>
    <property type="match status" value="1"/>
</dbReference>
<dbReference type="PROSITE" id="PS51722">
    <property type="entry name" value="G_TR_2"/>
    <property type="match status" value="1"/>
</dbReference>
<organism evidence="12 13">
    <name type="scientific">Cyberlindnera jadinii (strain ATCC 18201 / CBS 1600 / BCRC 20928 / JCM 3617 / NBRC 0987 / NRRL Y-1542)</name>
    <name type="common">Torula yeast</name>
    <name type="synonym">Candida utilis</name>
    <dbReference type="NCBI Taxonomy" id="983966"/>
    <lineage>
        <taxon>Eukaryota</taxon>
        <taxon>Fungi</taxon>
        <taxon>Dikarya</taxon>
        <taxon>Ascomycota</taxon>
        <taxon>Saccharomycotina</taxon>
        <taxon>Saccharomycetes</taxon>
        <taxon>Phaffomycetales</taxon>
        <taxon>Phaffomycetaceae</taxon>
        <taxon>Cyberlindnera</taxon>
    </lineage>
</organism>
<dbReference type="Proteomes" id="UP000038830">
    <property type="component" value="Unassembled WGS sequence"/>
</dbReference>
<dbReference type="FunFam" id="3.40.50.10050:FF:000001">
    <property type="entry name" value="Translation initiation factor IF-2"/>
    <property type="match status" value="1"/>
</dbReference>
<dbReference type="CDD" id="cd03702">
    <property type="entry name" value="IF2_mtIF2_II"/>
    <property type="match status" value="1"/>
</dbReference>
<feature type="domain" description="Tr-type G" evidence="11">
    <location>
        <begin position="100"/>
        <end position="279"/>
    </location>
</feature>
<dbReference type="EMBL" id="CDQK01000002">
    <property type="protein sequence ID" value="CEP21297.1"/>
    <property type="molecule type" value="Genomic_DNA"/>
</dbReference>
<evidence type="ECO:0000256" key="4">
    <source>
        <dbReference type="ARBA" id="ARBA00022741"/>
    </source>
</evidence>
<dbReference type="Gene3D" id="2.40.30.10">
    <property type="entry name" value="Translation factors"/>
    <property type="match status" value="2"/>
</dbReference>
<evidence type="ECO:0000256" key="5">
    <source>
        <dbReference type="ARBA" id="ARBA00022917"/>
    </source>
</evidence>
<accession>A0A0H5C1F7</accession>
<dbReference type="FunFam" id="2.40.30.10:FF:000008">
    <property type="entry name" value="Translation initiation factor IF-2"/>
    <property type="match status" value="1"/>
</dbReference>
<dbReference type="FunFam" id="2.40.30.10:FF:000126">
    <property type="entry name" value="Mitochondrial translation initiation factor"/>
    <property type="match status" value="1"/>
</dbReference>
<dbReference type="AlphaFoldDB" id="A0A0H5C1F7"/>
<dbReference type="InterPro" id="IPR000795">
    <property type="entry name" value="T_Tr_GTP-bd_dom"/>
</dbReference>
<dbReference type="GO" id="GO:0005739">
    <property type="term" value="C:mitochondrion"/>
    <property type="evidence" value="ECO:0007669"/>
    <property type="project" value="UniProtKB-SubCell"/>
</dbReference>
<dbReference type="GO" id="GO:0003924">
    <property type="term" value="F:GTPase activity"/>
    <property type="evidence" value="ECO:0007669"/>
    <property type="project" value="InterPro"/>
</dbReference>
<evidence type="ECO:0000256" key="8">
    <source>
        <dbReference type="ARBA" id="ARBA00023134"/>
    </source>
</evidence>
<evidence type="ECO:0000313" key="12">
    <source>
        <dbReference type="EMBL" id="CEP21297.1"/>
    </source>
</evidence>
<dbReference type="InterPro" id="IPR000178">
    <property type="entry name" value="TF_IF2_bacterial-like"/>
</dbReference>
<dbReference type="InterPro" id="IPR006847">
    <property type="entry name" value="IF2_N"/>
</dbReference>
<evidence type="ECO:0000256" key="10">
    <source>
        <dbReference type="ARBA" id="ARBA00044200"/>
    </source>
</evidence>
<dbReference type="CDD" id="cd03692">
    <property type="entry name" value="mtIF2_IVc"/>
    <property type="match status" value="1"/>
</dbReference>
<dbReference type="InterPro" id="IPR009000">
    <property type="entry name" value="Transl_B-barrel_sf"/>
</dbReference>
<comment type="similarity">
    <text evidence="2">Belongs to the TRAFAC class translation factor GTPase superfamily. Classic translation factor GTPase family. IF-2 subfamily.</text>
</comment>
<dbReference type="SUPFAM" id="SSF52156">
    <property type="entry name" value="Initiation factor IF2/eIF5b, domain 3"/>
    <property type="match status" value="1"/>
</dbReference>
<dbReference type="InterPro" id="IPR005225">
    <property type="entry name" value="Small_GTP-bd"/>
</dbReference>
<name>A0A0H5C1F7_CYBJN</name>
<comment type="function">
    <text evidence="9">One of the essential components for the initiation of protein synthesis. Protects formylmethionyl-tRNA from spontaneous hydrolysis and promotes its binding to the 30S ribosomal subunits. Also involved in the hydrolysis of GTP during the formation of the 70S ribosomal complex.</text>
</comment>
<dbReference type="Pfam" id="PF22042">
    <property type="entry name" value="EF-G_D2"/>
    <property type="match status" value="1"/>
</dbReference>
<dbReference type="Pfam" id="PF00009">
    <property type="entry name" value="GTP_EFTU"/>
    <property type="match status" value="1"/>
</dbReference>
<dbReference type="GO" id="GO:0003743">
    <property type="term" value="F:translation initiation factor activity"/>
    <property type="evidence" value="ECO:0007669"/>
    <property type="project" value="UniProtKB-KW"/>
</dbReference>
<reference evidence="13" key="1">
    <citation type="journal article" date="2015" name="J. Biotechnol.">
        <title>The structure of the Cyberlindnera jadinii genome and its relation to Candida utilis analyzed by the occurrence of single nucleotide polymorphisms.</title>
        <authorList>
            <person name="Rupp O."/>
            <person name="Brinkrolf K."/>
            <person name="Buerth C."/>
            <person name="Kunigo M."/>
            <person name="Schneider J."/>
            <person name="Jaenicke S."/>
            <person name="Goesmann A."/>
            <person name="Puehler A."/>
            <person name="Jaeger K.-E."/>
            <person name="Ernst J.F."/>
        </authorList>
    </citation>
    <scope>NUCLEOTIDE SEQUENCE [LARGE SCALE GENOMIC DNA]</scope>
    <source>
        <strain evidence="13">ATCC 18201 / CBS 1600 / BCRC 20928 / JCM 3617 / NBRC 0987 / NRRL Y-1542</strain>
    </source>
</reference>
<dbReference type="InterPro" id="IPR036925">
    <property type="entry name" value="TIF_IF2_dom3_sf"/>
</dbReference>
<dbReference type="SUPFAM" id="SSF52540">
    <property type="entry name" value="P-loop containing nucleoside triphosphate hydrolases"/>
    <property type="match status" value="1"/>
</dbReference>
<dbReference type="Pfam" id="PF04760">
    <property type="entry name" value="IF2_N"/>
    <property type="match status" value="1"/>
</dbReference>
<protein>
    <recommendedName>
        <fullName evidence="10">Translation initiation factor IF-2, mitochondrial</fullName>
    </recommendedName>
</protein>
<sequence length="637" mass="71190">MSCSSPAYAKKKPLKVKTLTIPRFTTVASLANILNVRYEKLLVRLEEMGFEDLTYNFILDQETAGLIADEYGYEAHFVEEKEGEDLKPMDIPEDTSSWKTRPPIVTIMGHVDHGKTTILDHLRKSSIVDQEHGGITQHIGAFSVKTPISKKQITFLDTPGHAAFLKMRQRGADMTDIVILVVAADDSVMPQTKEAIKHIKQSAVPVIVAVNKCDKESANPERVIADLANNDIDVEDYGGETQTVRVSGLTGLNMDKLEESIITLSEVLDIRAPDKNVPVEGWIIESQSKKGMGPLATVLVRQGTLKKGDVLVAGKTYCKVRSMKDEHGKPVKQALPSTPVEVWGWKEVPEAGDECLQAKDESQAKRVIETRILREERSKQVEDIDVINKLRVDAKKEMEQRDRLDELRKYGLEEEDINSGEEASDDKPVQQNVNYIVRADVSGSVEAIVESIKDIGNDEVKLTILKQGAGAPTDSDLERAQISNAEILCFNMKVPKDIENKAAKMGVVLKNHNVIYHLIEDVTAELSSKLAPTIELKVRAEAEVKEIFEIKGKRRAVFKIAGCKVTSGTIEKKSKVRVMRNDQEVYRGKFETMKHLKDNVLEVKKGKDCGLSFEDWSDFKPGDVVQAYEENEIPRYL</sequence>
<keyword evidence="6" id="KW-0809">Transit peptide</keyword>
<dbReference type="InterPro" id="IPR015760">
    <property type="entry name" value="TIF_IF2"/>
</dbReference>
<dbReference type="GO" id="GO:0032543">
    <property type="term" value="P:mitochondrial translation"/>
    <property type="evidence" value="ECO:0007669"/>
    <property type="project" value="UniProtKB-ARBA"/>
</dbReference>
<dbReference type="PANTHER" id="PTHR43381">
    <property type="entry name" value="TRANSLATION INITIATION FACTOR IF-2-RELATED"/>
    <property type="match status" value="1"/>
</dbReference>